<dbReference type="Pfam" id="PF14559">
    <property type="entry name" value="TPR_19"/>
    <property type="match status" value="1"/>
</dbReference>
<dbReference type="RefSeq" id="WP_172661947.1">
    <property type="nucleotide sequence ID" value="NZ_CBFGNQ010000009.1"/>
</dbReference>
<dbReference type="InterPro" id="IPR019734">
    <property type="entry name" value="TPR_rpt"/>
</dbReference>
<keyword evidence="2 3" id="KW-0802">TPR repeat</keyword>
<dbReference type="InterPro" id="IPR051685">
    <property type="entry name" value="Ycf3/AcsC/BcsC/TPR_MFPF"/>
</dbReference>
<comment type="caution">
    <text evidence="5">The sequence shown here is derived from an EMBL/GenBank/DDBJ whole genome shotgun (WGS) entry which is preliminary data.</text>
</comment>
<evidence type="ECO:0000313" key="5">
    <source>
        <dbReference type="EMBL" id="MEJ2905313.1"/>
    </source>
</evidence>
<dbReference type="PANTHER" id="PTHR44943:SF4">
    <property type="entry name" value="TPR REPEAT-CONTAINING PROTEIN MJ0798"/>
    <property type="match status" value="1"/>
</dbReference>
<feature type="repeat" description="TPR" evidence="3">
    <location>
        <begin position="101"/>
        <end position="134"/>
    </location>
</feature>
<keyword evidence="4" id="KW-0732">Signal</keyword>
<feature type="repeat" description="TPR" evidence="3">
    <location>
        <begin position="33"/>
        <end position="66"/>
    </location>
</feature>
<dbReference type="SUPFAM" id="SSF48452">
    <property type="entry name" value="TPR-like"/>
    <property type="match status" value="1"/>
</dbReference>
<accession>A0ABU8NVP6</accession>
<dbReference type="Pfam" id="PF13176">
    <property type="entry name" value="TPR_7"/>
    <property type="match status" value="1"/>
</dbReference>
<organism evidence="5 6">
    <name type="scientific">Pedobacter panaciterrae</name>
    <dbReference type="NCBI Taxonomy" id="363849"/>
    <lineage>
        <taxon>Bacteria</taxon>
        <taxon>Pseudomonadati</taxon>
        <taxon>Bacteroidota</taxon>
        <taxon>Sphingobacteriia</taxon>
        <taxon>Sphingobacteriales</taxon>
        <taxon>Sphingobacteriaceae</taxon>
        <taxon>Pedobacter</taxon>
    </lineage>
</organism>
<keyword evidence="1" id="KW-0677">Repeat</keyword>
<keyword evidence="6" id="KW-1185">Reference proteome</keyword>
<sequence>MRRGKWFLMILLTGSTSVFAQEPVVSATDSMAIKTLFFAGLKEKLNENYPKAAENFDKLLKIDPDNSAAYFEIATLNFRQNKLMESEMAIKKATALSPNNIWFWKLLAELYKRKGDMDNLVGVFDKLIALSPDEDSYYFDKSNALLLAGKEDAALKGYDVLEKKFGPSDALTEARQRASMGKDDGLDKKEVEKILAENVKDVKGLLYTSGVLIQKNQNAEALAVLKKAKELEPDNFEVDLAMADVYSALKNNTEAQISLKKAFGNTMMPVDQKVKIVVMLLGGKKDQLRVDAAAELAMIATKVHTDDPKVFALYGDVLYQQGDLQGALTQFQSVLKMTDQLYAVWEQMLNIQTSLGLYKDAIKTADDALSVYPNQAILYYYMALALQNDNQNALALTNIKTALQLDAENPLYIEYYGDVLFLKGDKDLGLAQWKKAKSAGSNSEKLNKKINEKKYIQ</sequence>
<name>A0ABU8NVP6_9SPHI</name>
<evidence type="ECO:0000256" key="4">
    <source>
        <dbReference type="SAM" id="SignalP"/>
    </source>
</evidence>
<gene>
    <name evidence="5" type="ORF">WAE58_22895</name>
</gene>
<dbReference type="Pfam" id="PF13432">
    <property type="entry name" value="TPR_16"/>
    <property type="match status" value="2"/>
</dbReference>
<feature type="signal peptide" evidence="4">
    <location>
        <begin position="1"/>
        <end position="20"/>
    </location>
</feature>
<reference evidence="5 6" key="1">
    <citation type="submission" date="2024-03" db="EMBL/GenBank/DDBJ databases">
        <title>Sequence of Lycoming College Course Isolates.</title>
        <authorList>
            <person name="Plotts O."/>
            <person name="Newman J."/>
        </authorList>
    </citation>
    <scope>NUCLEOTIDE SEQUENCE [LARGE SCALE GENOMIC DNA]</scope>
    <source>
        <strain evidence="5 6">CJB-3</strain>
    </source>
</reference>
<feature type="chain" id="PRO_5047377818" evidence="4">
    <location>
        <begin position="21"/>
        <end position="457"/>
    </location>
</feature>
<evidence type="ECO:0000256" key="3">
    <source>
        <dbReference type="PROSITE-ProRule" id="PRU00339"/>
    </source>
</evidence>
<dbReference type="PROSITE" id="PS50005">
    <property type="entry name" value="TPR"/>
    <property type="match status" value="2"/>
</dbReference>
<dbReference type="EMBL" id="JBBEUB010000011">
    <property type="protein sequence ID" value="MEJ2905313.1"/>
    <property type="molecule type" value="Genomic_DNA"/>
</dbReference>
<dbReference type="PANTHER" id="PTHR44943">
    <property type="entry name" value="CELLULOSE SYNTHASE OPERON PROTEIN C"/>
    <property type="match status" value="1"/>
</dbReference>
<evidence type="ECO:0000256" key="2">
    <source>
        <dbReference type="ARBA" id="ARBA00022803"/>
    </source>
</evidence>
<dbReference type="InterPro" id="IPR011990">
    <property type="entry name" value="TPR-like_helical_dom_sf"/>
</dbReference>
<protein>
    <submittedName>
        <fullName evidence="5">Tetratricopeptide repeat protein</fullName>
    </submittedName>
</protein>
<evidence type="ECO:0000256" key="1">
    <source>
        <dbReference type="ARBA" id="ARBA00022737"/>
    </source>
</evidence>
<dbReference type="SMART" id="SM00028">
    <property type="entry name" value="TPR"/>
    <property type="match status" value="7"/>
</dbReference>
<dbReference type="Proteomes" id="UP001378956">
    <property type="component" value="Unassembled WGS sequence"/>
</dbReference>
<dbReference type="Gene3D" id="1.25.40.10">
    <property type="entry name" value="Tetratricopeptide repeat domain"/>
    <property type="match status" value="3"/>
</dbReference>
<proteinExistence type="predicted"/>
<evidence type="ECO:0000313" key="6">
    <source>
        <dbReference type="Proteomes" id="UP001378956"/>
    </source>
</evidence>